<keyword evidence="2" id="KW-1185">Reference proteome</keyword>
<sequence>MHFVHTKKPKKIDMKLQYITALALALGLASCSEKPEQANAPEVTTATTGLASLLVTDAQADAFSIAKLRTSAKVGDDVVFSGKIIGSATVFIEGRAIMVMGDPEKITSCDLHPGDSCTTPWDVCCDDLDVIKNSIVTVQVVDADGKPLKQGFRNVGGIKELSKLVVSGKVAEGSNEANMLINATSLFVVK</sequence>
<evidence type="ECO:0000313" key="1">
    <source>
        <dbReference type="EMBL" id="PQJ28320.1"/>
    </source>
</evidence>
<comment type="caution">
    <text evidence="1">The sequence shown here is derived from an EMBL/GenBank/DDBJ whole genome shotgun (WGS) entry which is preliminary data.</text>
</comment>
<dbReference type="PROSITE" id="PS51257">
    <property type="entry name" value="PROKAR_LIPOPROTEIN"/>
    <property type="match status" value="1"/>
</dbReference>
<dbReference type="Proteomes" id="UP000239907">
    <property type="component" value="Unassembled WGS sequence"/>
</dbReference>
<proteinExistence type="predicted"/>
<protein>
    <submittedName>
        <fullName evidence="1">Uncharacterized protein</fullName>
    </submittedName>
</protein>
<organism evidence="1 2">
    <name type="scientific">Rubritalea profundi</name>
    <dbReference type="NCBI Taxonomy" id="1658618"/>
    <lineage>
        <taxon>Bacteria</taxon>
        <taxon>Pseudomonadati</taxon>
        <taxon>Verrucomicrobiota</taxon>
        <taxon>Verrucomicrobiia</taxon>
        <taxon>Verrucomicrobiales</taxon>
        <taxon>Rubritaleaceae</taxon>
        <taxon>Rubritalea</taxon>
    </lineage>
</organism>
<accession>A0A2S7U162</accession>
<reference evidence="1 2" key="1">
    <citation type="submission" date="2016-12" db="EMBL/GenBank/DDBJ databases">
        <title>Study of bacterial adaptation to deep sea.</title>
        <authorList>
            <person name="Song J."/>
            <person name="Yoshizawa S."/>
            <person name="Kogure K."/>
        </authorList>
    </citation>
    <scope>NUCLEOTIDE SEQUENCE [LARGE SCALE GENOMIC DNA]</scope>
    <source>
        <strain evidence="1 2">SAORIC-165</strain>
    </source>
</reference>
<gene>
    <name evidence="1" type="ORF">BSZ32_07210</name>
</gene>
<dbReference type="AlphaFoldDB" id="A0A2S7U162"/>
<evidence type="ECO:0000313" key="2">
    <source>
        <dbReference type="Proteomes" id="UP000239907"/>
    </source>
</evidence>
<name>A0A2S7U162_9BACT</name>
<dbReference type="EMBL" id="MQWA01000001">
    <property type="protein sequence ID" value="PQJ28320.1"/>
    <property type="molecule type" value="Genomic_DNA"/>
</dbReference>